<evidence type="ECO:0000313" key="2">
    <source>
        <dbReference type="EMBL" id="PVH94504.1"/>
    </source>
</evidence>
<organism evidence="2 3">
    <name type="scientific">Periconia macrospinosa</name>
    <dbReference type="NCBI Taxonomy" id="97972"/>
    <lineage>
        <taxon>Eukaryota</taxon>
        <taxon>Fungi</taxon>
        <taxon>Dikarya</taxon>
        <taxon>Ascomycota</taxon>
        <taxon>Pezizomycotina</taxon>
        <taxon>Dothideomycetes</taxon>
        <taxon>Pleosporomycetidae</taxon>
        <taxon>Pleosporales</taxon>
        <taxon>Massarineae</taxon>
        <taxon>Periconiaceae</taxon>
        <taxon>Periconia</taxon>
    </lineage>
</organism>
<evidence type="ECO:0000313" key="3">
    <source>
        <dbReference type="Proteomes" id="UP000244855"/>
    </source>
</evidence>
<accession>A0A2V1DBF5</accession>
<reference evidence="2 3" key="1">
    <citation type="journal article" date="2018" name="Sci. Rep.">
        <title>Comparative genomics provides insights into the lifestyle and reveals functional heterogeneity of dark septate endophytic fungi.</title>
        <authorList>
            <person name="Knapp D.G."/>
            <person name="Nemeth J.B."/>
            <person name="Barry K."/>
            <person name="Hainaut M."/>
            <person name="Henrissat B."/>
            <person name="Johnson J."/>
            <person name="Kuo A."/>
            <person name="Lim J.H.P."/>
            <person name="Lipzen A."/>
            <person name="Nolan M."/>
            <person name="Ohm R.A."/>
            <person name="Tamas L."/>
            <person name="Grigoriev I.V."/>
            <person name="Spatafora J.W."/>
            <person name="Nagy L.G."/>
            <person name="Kovacs G.M."/>
        </authorList>
    </citation>
    <scope>NUCLEOTIDE SEQUENCE [LARGE SCALE GENOMIC DNA]</scope>
    <source>
        <strain evidence="2 3">DSE2036</strain>
    </source>
</reference>
<dbReference type="AlphaFoldDB" id="A0A2V1DBF5"/>
<evidence type="ECO:0000256" key="1">
    <source>
        <dbReference type="SAM" id="SignalP"/>
    </source>
</evidence>
<gene>
    <name evidence="2" type="ORF">DM02DRAFT_618587</name>
</gene>
<name>A0A2V1DBF5_9PLEO</name>
<evidence type="ECO:0008006" key="4">
    <source>
        <dbReference type="Google" id="ProtNLM"/>
    </source>
</evidence>
<dbReference type="EMBL" id="KZ805532">
    <property type="protein sequence ID" value="PVH94504.1"/>
    <property type="molecule type" value="Genomic_DNA"/>
</dbReference>
<protein>
    <recommendedName>
        <fullName evidence="4">Secreted protein</fullName>
    </recommendedName>
</protein>
<keyword evidence="3" id="KW-1185">Reference proteome</keyword>
<keyword evidence="1" id="KW-0732">Signal</keyword>
<dbReference type="Proteomes" id="UP000244855">
    <property type="component" value="Unassembled WGS sequence"/>
</dbReference>
<sequence length="136" mass="14180">MQYLTLLTVLATAIAGTQAQDCIKTGWALEWPSKDKAKSVATEACKGSLGGSYTQGLTKWGCGKTGSYKAFRGGEVTQTAGLSVQWNGVTSANAGLNEAECVSGLHALINKCNTGGKHIASGWHFSAIPQNNACQK</sequence>
<feature type="signal peptide" evidence="1">
    <location>
        <begin position="1"/>
        <end position="19"/>
    </location>
</feature>
<proteinExistence type="predicted"/>
<feature type="chain" id="PRO_5016011259" description="Secreted protein" evidence="1">
    <location>
        <begin position="20"/>
        <end position="136"/>
    </location>
</feature>